<reference evidence="1 2" key="1">
    <citation type="submission" date="2018-08" db="EMBL/GenBank/DDBJ databases">
        <title>A genome reference for cultivated species of the human gut microbiota.</title>
        <authorList>
            <person name="Zou Y."/>
            <person name="Xue W."/>
            <person name="Luo G."/>
        </authorList>
    </citation>
    <scope>NUCLEOTIDE SEQUENCE [LARGE SCALE GENOMIC DNA]</scope>
    <source>
        <strain evidence="1 2">AF28-15</strain>
    </source>
</reference>
<dbReference type="Proteomes" id="UP000283738">
    <property type="component" value="Unassembled WGS sequence"/>
</dbReference>
<evidence type="ECO:0008006" key="3">
    <source>
        <dbReference type="Google" id="ProtNLM"/>
    </source>
</evidence>
<protein>
    <recommendedName>
        <fullName evidence="3">Ureidoglycolate hydrolase</fullName>
    </recommendedName>
</protein>
<accession>A0A412BDJ2</accession>
<evidence type="ECO:0000313" key="1">
    <source>
        <dbReference type="EMBL" id="RGQ52003.1"/>
    </source>
</evidence>
<dbReference type="EMBL" id="QRTF01000007">
    <property type="protein sequence ID" value="RGQ52003.1"/>
    <property type="molecule type" value="Genomic_DNA"/>
</dbReference>
<dbReference type="AlphaFoldDB" id="A0A412BDJ2"/>
<comment type="caution">
    <text evidence="1">The sequence shown here is derived from an EMBL/GenBank/DDBJ whole genome shotgun (WGS) entry which is preliminary data.</text>
</comment>
<dbReference type="Gene3D" id="2.60.120.480">
    <property type="entry name" value="Ureidoglycolate hydrolase"/>
    <property type="match status" value="1"/>
</dbReference>
<sequence>MDAMREIEVKQLTEEGFRKYGLYQNLLDDESLAQNAVFPRTFFADVLGPLDFGNGNLPTVSVCQVEKKEEKRIDFIEFHEHTCEGILPLDGDVILFVGTPGIYGLTPEHIEAFYVPRGTFVKMNPLIVHGNQFSTSENTVHSMCLLAGRTFHNDMHVKQLSEEEKILIK</sequence>
<evidence type="ECO:0000313" key="2">
    <source>
        <dbReference type="Proteomes" id="UP000283738"/>
    </source>
</evidence>
<dbReference type="SUPFAM" id="SSF51182">
    <property type="entry name" value="RmlC-like cupins"/>
    <property type="match status" value="1"/>
</dbReference>
<dbReference type="InterPro" id="IPR011051">
    <property type="entry name" value="RmlC_Cupin_sf"/>
</dbReference>
<organism evidence="1 2">
    <name type="scientific">Roseburia inulinivorans</name>
    <dbReference type="NCBI Taxonomy" id="360807"/>
    <lineage>
        <taxon>Bacteria</taxon>
        <taxon>Bacillati</taxon>
        <taxon>Bacillota</taxon>
        <taxon>Clostridia</taxon>
        <taxon>Lachnospirales</taxon>
        <taxon>Lachnospiraceae</taxon>
        <taxon>Roseburia</taxon>
    </lineage>
</organism>
<proteinExistence type="predicted"/>
<dbReference type="InterPro" id="IPR024060">
    <property type="entry name" value="Ureidoglycolate_lyase_dom_sf"/>
</dbReference>
<gene>
    <name evidence="1" type="ORF">DWY96_04880</name>
</gene>
<dbReference type="GO" id="GO:0004848">
    <property type="term" value="F:ureidoglycolate hydrolase activity"/>
    <property type="evidence" value="ECO:0007669"/>
    <property type="project" value="InterPro"/>
</dbReference>
<name>A0A412BDJ2_9FIRM</name>